<feature type="domain" description="PucR C-terminal helix-turn-helix" evidence="2">
    <location>
        <begin position="337"/>
        <end position="391"/>
    </location>
</feature>
<sequence>MGVSPEVAALIRAGVQVVLEAPPDWLAQVDTAVVGGAGMDVIADDPALLEVALRINEGNLRHWATANSAEPGARVPVNVTDETETYIRDLARRGLDAGALDSFRTAQNVAWRLWMEICFVLTEDPAELRELLQVTSESIAVFVDDTVQQLAELIDAARAELAGDTHAQRRVAVALVLEGAPISRERAETQLRYRLDGPHTALVLTGDPGTAPDELEAACDSIMEASGVSRRLTVVSGASELWVWLPTSDLRMGAAVTGHPGVRVAIGSTGIDLDGFRRSHFEALSVRRVIARVGSSRRVAHYDDLRIVALLGDDQSAADEFITNTLGDLANADDHVLTCVRTWFASGCNAAEAAARLYTHRNTVVRRLARADALLPAPLSANALHIAVALELLEWRT</sequence>
<dbReference type="Gene3D" id="1.10.10.2840">
    <property type="entry name" value="PucR C-terminal helix-turn-helix domain"/>
    <property type="match status" value="1"/>
</dbReference>
<evidence type="ECO:0000313" key="4">
    <source>
        <dbReference type="EMBL" id="GAC80674.1"/>
    </source>
</evidence>
<dbReference type="Pfam" id="PF13556">
    <property type="entry name" value="HTH_30"/>
    <property type="match status" value="1"/>
</dbReference>
<dbReference type="PANTHER" id="PTHR33744">
    <property type="entry name" value="CARBOHYDRATE DIACID REGULATOR"/>
    <property type="match status" value="1"/>
</dbReference>
<comment type="similarity">
    <text evidence="1">Belongs to the CdaR family.</text>
</comment>
<evidence type="ECO:0000259" key="2">
    <source>
        <dbReference type="Pfam" id="PF13556"/>
    </source>
</evidence>
<feature type="domain" description="CdaR GGDEF-like" evidence="3">
    <location>
        <begin position="184"/>
        <end position="289"/>
    </location>
</feature>
<dbReference type="RefSeq" id="WP_008379838.1">
    <property type="nucleotide sequence ID" value="NZ_BAOP01000020.1"/>
</dbReference>
<dbReference type="Proteomes" id="UP000035009">
    <property type="component" value="Unassembled WGS sequence"/>
</dbReference>
<name>M3VG70_GORML</name>
<evidence type="ECO:0000313" key="5">
    <source>
        <dbReference type="Proteomes" id="UP000035009"/>
    </source>
</evidence>
<dbReference type="InterPro" id="IPR041522">
    <property type="entry name" value="CdaR_GGDEF"/>
</dbReference>
<evidence type="ECO:0000259" key="3">
    <source>
        <dbReference type="Pfam" id="PF17853"/>
    </source>
</evidence>
<accession>M3VG70</accession>
<dbReference type="InterPro" id="IPR051448">
    <property type="entry name" value="CdaR-like_regulators"/>
</dbReference>
<dbReference type="InterPro" id="IPR025736">
    <property type="entry name" value="PucR_C-HTH_dom"/>
</dbReference>
<evidence type="ECO:0008006" key="6">
    <source>
        <dbReference type="Google" id="ProtNLM"/>
    </source>
</evidence>
<dbReference type="AlphaFoldDB" id="M3VG70"/>
<gene>
    <name evidence="4" type="ORF">GM1_020_00380</name>
</gene>
<comment type="caution">
    <text evidence="4">The sequence shown here is derived from an EMBL/GenBank/DDBJ whole genome shotgun (WGS) entry which is preliminary data.</text>
</comment>
<dbReference type="STRING" id="410332.SAMN04488550_1507"/>
<dbReference type="Pfam" id="PF17853">
    <property type="entry name" value="GGDEF_2"/>
    <property type="match status" value="1"/>
</dbReference>
<proteinExistence type="inferred from homology"/>
<protein>
    <recommendedName>
        <fullName evidence="6">CdaR family transcriptional regulator</fullName>
    </recommendedName>
</protein>
<keyword evidence="5" id="KW-1185">Reference proteome</keyword>
<evidence type="ECO:0000256" key="1">
    <source>
        <dbReference type="ARBA" id="ARBA00006754"/>
    </source>
</evidence>
<organism evidence="4 5">
    <name type="scientific">Gordonia malaquae NBRC 108250</name>
    <dbReference type="NCBI Taxonomy" id="1223542"/>
    <lineage>
        <taxon>Bacteria</taxon>
        <taxon>Bacillati</taxon>
        <taxon>Actinomycetota</taxon>
        <taxon>Actinomycetes</taxon>
        <taxon>Mycobacteriales</taxon>
        <taxon>Gordoniaceae</taxon>
        <taxon>Gordonia</taxon>
    </lineage>
</organism>
<dbReference type="PANTHER" id="PTHR33744:SF1">
    <property type="entry name" value="DNA-BINDING TRANSCRIPTIONAL ACTIVATOR ADER"/>
    <property type="match status" value="1"/>
</dbReference>
<dbReference type="eggNOG" id="COG2508">
    <property type="taxonomic scope" value="Bacteria"/>
</dbReference>
<dbReference type="InterPro" id="IPR042070">
    <property type="entry name" value="PucR_C-HTH_sf"/>
</dbReference>
<reference evidence="4 5" key="1">
    <citation type="submission" date="2013-02" db="EMBL/GenBank/DDBJ databases">
        <title>Whole genome shotgun sequence of Gordonia malaquae NBRC 108250.</title>
        <authorList>
            <person name="Yoshida I."/>
            <person name="Hosoyama A."/>
            <person name="Tsuchikane K."/>
            <person name="Ando Y."/>
            <person name="Baba S."/>
            <person name="Ohji S."/>
            <person name="Hamada M."/>
            <person name="Tamura T."/>
            <person name="Yamazoe A."/>
            <person name="Yamazaki S."/>
            <person name="Fujita N."/>
        </authorList>
    </citation>
    <scope>NUCLEOTIDE SEQUENCE [LARGE SCALE GENOMIC DNA]</scope>
    <source>
        <strain evidence="4 5">NBRC 108250</strain>
    </source>
</reference>
<dbReference type="EMBL" id="BAOP01000020">
    <property type="protein sequence ID" value="GAC80674.1"/>
    <property type="molecule type" value="Genomic_DNA"/>
</dbReference>